<keyword evidence="2" id="KW-0378">Hydrolase</keyword>
<dbReference type="SMART" id="SM00487">
    <property type="entry name" value="DEXDc"/>
    <property type="match status" value="1"/>
</dbReference>
<dbReference type="GO" id="GO:0006281">
    <property type="term" value="P:DNA repair"/>
    <property type="evidence" value="ECO:0007669"/>
    <property type="project" value="TreeGrafter"/>
</dbReference>
<reference evidence="6 7" key="2">
    <citation type="journal article" date="2018" name="New Phytol.">
        <title>High intraspecific genome diversity in the model arbuscular mycorrhizal symbiont Rhizophagus irregularis.</title>
        <authorList>
            <person name="Chen E.C.H."/>
            <person name="Morin E."/>
            <person name="Beaudet D."/>
            <person name="Noel J."/>
            <person name="Yildirir G."/>
            <person name="Ndikumana S."/>
            <person name="Charron P."/>
            <person name="St-Onge C."/>
            <person name="Giorgi J."/>
            <person name="Kruger M."/>
            <person name="Marton T."/>
            <person name="Ropars J."/>
            <person name="Grigoriev I.V."/>
            <person name="Hainaut M."/>
            <person name="Henrissat B."/>
            <person name="Roux C."/>
            <person name="Martin F."/>
            <person name="Corradi N."/>
        </authorList>
    </citation>
    <scope>NUCLEOTIDE SEQUENCE [LARGE SCALE GENOMIC DNA]</scope>
    <source>
        <strain evidence="6 7">DAOM 197198</strain>
    </source>
</reference>
<dbReference type="Proteomes" id="UP000018888">
    <property type="component" value="Unassembled WGS sequence"/>
</dbReference>
<evidence type="ECO:0000313" key="7">
    <source>
        <dbReference type="Proteomes" id="UP000018888"/>
    </source>
</evidence>
<protein>
    <recommendedName>
        <fullName evidence="5">Helicase ATP-binding domain-containing protein</fullName>
    </recommendedName>
</protein>
<evidence type="ECO:0000256" key="2">
    <source>
        <dbReference type="ARBA" id="ARBA00022801"/>
    </source>
</evidence>
<keyword evidence="1" id="KW-0547">Nucleotide-binding</keyword>
<proteinExistence type="predicted"/>
<keyword evidence="3" id="KW-0347">Helicase</keyword>
<dbReference type="PROSITE" id="PS51192">
    <property type="entry name" value="HELICASE_ATP_BIND_1"/>
    <property type="match status" value="1"/>
</dbReference>
<feature type="domain" description="Helicase ATP-binding" evidence="5">
    <location>
        <begin position="63"/>
        <end position="202"/>
    </location>
</feature>
<keyword evidence="7" id="KW-1185">Reference proteome</keyword>
<gene>
    <name evidence="6" type="ORF">GLOIN_2v1769407</name>
</gene>
<evidence type="ECO:0000313" key="6">
    <source>
        <dbReference type="EMBL" id="POG76157.1"/>
    </source>
</evidence>
<dbReference type="GO" id="GO:0008094">
    <property type="term" value="F:ATP-dependent activity, acting on DNA"/>
    <property type="evidence" value="ECO:0007669"/>
    <property type="project" value="TreeGrafter"/>
</dbReference>
<evidence type="ECO:0000256" key="1">
    <source>
        <dbReference type="ARBA" id="ARBA00022741"/>
    </source>
</evidence>
<dbReference type="InterPro" id="IPR050628">
    <property type="entry name" value="SNF2_RAD54_helicase_TF"/>
</dbReference>
<dbReference type="Gene3D" id="3.40.50.10810">
    <property type="entry name" value="Tandem AAA-ATPase domain"/>
    <property type="match status" value="1"/>
</dbReference>
<dbReference type="GO" id="GO:0004386">
    <property type="term" value="F:helicase activity"/>
    <property type="evidence" value="ECO:0007669"/>
    <property type="project" value="UniProtKB-KW"/>
</dbReference>
<sequence length="305" mass="35500">MFTKNNNNNTGELPKFKIKRVNNNENNNTLQKFYKKNKSSAVVGLPKFKISKDFERIARFAIITHLNLNRGEILTNDMGLGKTIQMIALITSKSAINLDFTYSKTTLIVTPLSVLKNWIDQINIHVKKGSLSYYVFHGIDRNNDPEFFKDHDIIITTYAIFAQSDIKERSGLLAIKWLQVILDEGHIICTKSLKQSIAALCLLPINFYTHKIKFKMNEKKIYDKMKSDTKEQFKSWKESRNGDLKNNYVTFLEMLFRLKQICNYTQLLCKRQINQINGIDNKKEIRNLNNFKISSKIEALVEFLN</sequence>
<comment type="caution">
    <text evidence="6">The sequence shown here is derived from an EMBL/GenBank/DDBJ whole genome shotgun (WGS) entry which is preliminary data.</text>
</comment>
<dbReference type="InterPro" id="IPR027417">
    <property type="entry name" value="P-loop_NTPase"/>
</dbReference>
<evidence type="ECO:0000259" key="5">
    <source>
        <dbReference type="PROSITE" id="PS51192"/>
    </source>
</evidence>
<evidence type="ECO:0000256" key="3">
    <source>
        <dbReference type="ARBA" id="ARBA00022806"/>
    </source>
</evidence>
<dbReference type="PANTHER" id="PTHR45626">
    <property type="entry name" value="TRANSCRIPTION TERMINATION FACTOR 2-RELATED"/>
    <property type="match status" value="1"/>
</dbReference>
<reference evidence="6 7" key="1">
    <citation type="journal article" date="2013" name="Proc. Natl. Acad. Sci. U.S.A.">
        <title>Genome of an arbuscular mycorrhizal fungus provides insight into the oldest plant symbiosis.</title>
        <authorList>
            <person name="Tisserant E."/>
            <person name="Malbreil M."/>
            <person name="Kuo A."/>
            <person name="Kohler A."/>
            <person name="Symeonidi A."/>
            <person name="Balestrini R."/>
            <person name="Charron P."/>
            <person name="Duensing N."/>
            <person name="Frei Dit Frey N."/>
            <person name="Gianinazzi-Pearson V."/>
            <person name="Gilbert L.B."/>
            <person name="Handa Y."/>
            <person name="Herr J.R."/>
            <person name="Hijri M."/>
            <person name="Koul R."/>
            <person name="Kawaguchi M."/>
            <person name="Krajinski F."/>
            <person name="Lammers P.J."/>
            <person name="Masclaux F.G."/>
            <person name="Murat C."/>
            <person name="Morin E."/>
            <person name="Ndikumana S."/>
            <person name="Pagni M."/>
            <person name="Petitpierre D."/>
            <person name="Requena N."/>
            <person name="Rosikiewicz P."/>
            <person name="Riley R."/>
            <person name="Saito K."/>
            <person name="San Clemente H."/>
            <person name="Shapiro H."/>
            <person name="van Tuinen D."/>
            <person name="Becard G."/>
            <person name="Bonfante P."/>
            <person name="Paszkowski U."/>
            <person name="Shachar-Hill Y.Y."/>
            <person name="Tuskan G.A."/>
            <person name="Young P.W."/>
            <person name="Sanders I.R."/>
            <person name="Henrissat B."/>
            <person name="Rensing S.A."/>
            <person name="Grigoriev I.V."/>
            <person name="Corradi N."/>
            <person name="Roux C."/>
            <person name="Martin F."/>
        </authorList>
    </citation>
    <scope>NUCLEOTIDE SEQUENCE [LARGE SCALE GENOMIC DNA]</scope>
    <source>
        <strain evidence="6 7">DAOM 197198</strain>
    </source>
</reference>
<evidence type="ECO:0000256" key="4">
    <source>
        <dbReference type="ARBA" id="ARBA00022840"/>
    </source>
</evidence>
<dbReference type="InterPro" id="IPR000330">
    <property type="entry name" value="SNF2_N"/>
</dbReference>
<dbReference type="EMBL" id="AUPC02000053">
    <property type="protein sequence ID" value="POG76157.1"/>
    <property type="molecule type" value="Genomic_DNA"/>
</dbReference>
<dbReference type="InterPro" id="IPR014001">
    <property type="entry name" value="Helicase_ATP-bd"/>
</dbReference>
<dbReference type="SUPFAM" id="SSF52540">
    <property type="entry name" value="P-loop containing nucleoside triphosphate hydrolases"/>
    <property type="match status" value="1"/>
</dbReference>
<dbReference type="PANTHER" id="PTHR45626:SF17">
    <property type="entry name" value="HELICASE-LIKE TRANSCRIPTION FACTOR"/>
    <property type="match status" value="1"/>
</dbReference>
<dbReference type="AlphaFoldDB" id="A0A2P4QEW3"/>
<organism evidence="6 7">
    <name type="scientific">Rhizophagus irregularis (strain DAOM 181602 / DAOM 197198 / MUCL 43194)</name>
    <name type="common">Arbuscular mycorrhizal fungus</name>
    <name type="synonym">Glomus intraradices</name>
    <dbReference type="NCBI Taxonomy" id="747089"/>
    <lineage>
        <taxon>Eukaryota</taxon>
        <taxon>Fungi</taxon>
        <taxon>Fungi incertae sedis</taxon>
        <taxon>Mucoromycota</taxon>
        <taxon>Glomeromycotina</taxon>
        <taxon>Glomeromycetes</taxon>
        <taxon>Glomerales</taxon>
        <taxon>Glomeraceae</taxon>
        <taxon>Rhizophagus</taxon>
    </lineage>
</organism>
<dbReference type="GO" id="GO:0005634">
    <property type="term" value="C:nucleus"/>
    <property type="evidence" value="ECO:0007669"/>
    <property type="project" value="TreeGrafter"/>
</dbReference>
<dbReference type="InterPro" id="IPR038718">
    <property type="entry name" value="SNF2-like_sf"/>
</dbReference>
<dbReference type="VEuPathDB" id="FungiDB:RhiirFUN_014477"/>
<keyword evidence="4" id="KW-0067">ATP-binding</keyword>
<name>A0A2P4QEW3_RHIID</name>
<dbReference type="GO" id="GO:0005524">
    <property type="term" value="F:ATP binding"/>
    <property type="evidence" value="ECO:0007669"/>
    <property type="project" value="UniProtKB-KW"/>
</dbReference>
<dbReference type="Pfam" id="PF00176">
    <property type="entry name" value="SNF2-rel_dom"/>
    <property type="match status" value="1"/>
</dbReference>
<dbReference type="GO" id="GO:0016787">
    <property type="term" value="F:hydrolase activity"/>
    <property type="evidence" value="ECO:0007669"/>
    <property type="project" value="UniProtKB-KW"/>
</dbReference>
<accession>A0A2P4QEW3</accession>